<organism evidence="2 3">
    <name type="scientific">Glutamicibacter arilaitensis</name>
    <dbReference type="NCBI Taxonomy" id="256701"/>
    <lineage>
        <taxon>Bacteria</taxon>
        <taxon>Bacillati</taxon>
        <taxon>Actinomycetota</taxon>
        <taxon>Actinomycetes</taxon>
        <taxon>Micrococcales</taxon>
        <taxon>Micrococcaceae</taxon>
        <taxon>Glutamicibacter</taxon>
    </lineage>
</organism>
<dbReference type="Proteomes" id="UP000235739">
    <property type="component" value="Unassembled WGS sequence"/>
</dbReference>
<evidence type="ECO:0000313" key="3">
    <source>
        <dbReference type="Proteomes" id="UP000235739"/>
    </source>
</evidence>
<reference evidence="2 3" key="1">
    <citation type="journal article" date="2017" name="Elife">
        <title>Extensive horizontal gene transfer in cheese-associated bacteria.</title>
        <authorList>
            <person name="Bonham K.S."/>
            <person name="Wolfe B.E."/>
            <person name="Dutton R.J."/>
        </authorList>
    </citation>
    <scope>NUCLEOTIDE SEQUENCE [LARGE SCALE GENOMIC DNA]</scope>
    <source>
        <strain evidence="2 3">JB182</strain>
    </source>
</reference>
<protein>
    <submittedName>
        <fullName evidence="2">Uncharacterized protein</fullName>
    </submittedName>
</protein>
<dbReference type="RefSeq" id="WP_041649053.1">
    <property type="nucleotide sequence ID" value="NZ_JABUYH010000018.1"/>
</dbReference>
<name>A0A2N7RYI0_9MICC</name>
<proteinExistence type="predicted"/>
<evidence type="ECO:0000256" key="1">
    <source>
        <dbReference type="SAM" id="Coils"/>
    </source>
</evidence>
<dbReference type="AlphaFoldDB" id="A0A2N7RYI0"/>
<feature type="coiled-coil region" evidence="1">
    <location>
        <begin position="61"/>
        <end position="95"/>
    </location>
</feature>
<sequence length="103" mass="11594">MMVDKSLEMRSRQMMFQATLLSVASQLDDAQKTTKFAIAQLGSISTLTWNSKVGKAFLDNVNELSERLEMLTGELSNAEEYLGIAMREIQNLEAQIMDQRMAS</sequence>
<dbReference type="EMBL" id="PNQX01000003">
    <property type="protein sequence ID" value="PMQ18944.1"/>
    <property type="molecule type" value="Genomic_DNA"/>
</dbReference>
<keyword evidence="1" id="KW-0175">Coiled coil</keyword>
<evidence type="ECO:0000313" key="2">
    <source>
        <dbReference type="EMBL" id="PMQ18944.1"/>
    </source>
</evidence>
<gene>
    <name evidence="2" type="ORF">CIK84_16415</name>
</gene>
<comment type="caution">
    <text evidence="2">The sequence shown here is derived from an EMBL/GenBank/DDBJ whole genome shotgun (WGS) entry which is preliminary data.</text>
</comment>
<accession>A0A2N7RYI0</accession>